<gene>
    <name evidence="3" type="ORF">D4A47_07260</name>
</gene>
<comment type="caution">
    <text evidence="3">The sequence shown here is derived from an EMBL/GenBank/DDBJ whole genome shotgun (WGS) entry which is preliminary data.</text>
</comment>
<accession>A0A498CM09</accession>
<evidence type="ECO:0000259" key="2">
    <source>
        <dbReference type="Pfam" id="PF14285"/>
    </source>
</evidence>
<evidence type="ECO:0000256" key="1">
    <source>
        <dbReference type="SAM" id="Phobius"/>
    </source>
</evidence>
<dbReference type="AlphaFoldDB" id="A0A498CM09"/>
<keyword evidence="4" id="KW-1185">Reference proteome</keyword>
<proteinExistence type="predicted"/>
<dbReference type="Pfam" id="PF14285">
    <property type="entry name" value="DUF4367"/>
    <property type="match status" value="1"/>
</dbReference>
<feature type="domain" description="DUF4367" evidence="2">
    <location>
        <begin position="122"/>
        <end position="226"/>
    </location>
</feature>
<keyword evidence="1" id="KW-0472">Membrane</keyword>
<dbReference type="Proteomes" id="UP000276301">
    <property type="component" value="Unassembled WGS sequence"/>
</dbReference>
<dbReference type="InterPro" id="IPR025377">
    <property type="entry name" value="DUF4367"/>
</dbReference>
<protein>
    <submittedName>
        <fullName evidence="3">DUF4367 domain-containing protein</fullName>
    </submittedName>
</protein>
<reference evidence="3 4" key="1">
    <citation type="submission" date="2018-10" db="EMBL/GenBank/DDBJ databases">
        <title>Anaerotruncus faecis sp. nov., isolated from human feces.</title>
        <authorList>
            <person name="Wang Y.-J."/>
        </authorList>
    </citation>
    <scope>NUCLEOTIDE SEQUENCE [LARGE SCALE GENOMIC DNA]</scope>
    <source>
        <strain evidence="3 4">22A2-44</strain>
    </source>
</reference>
<name>A0A498CM09_9FIRM</name>
<keyword evidence="1" id="KW-1133">Transmembrane helix</keyword>
<evidence type="ECO:0000313" key="4">
    <source>
        <dbReference type="Proteomes" id="UP000276301"/>
    </source>
</evidence>
<dbReference type="EMBL" id="RCHT01000009">
    <property type="protein sequence ID" value="RLL11412.1"/>
    <property type="molecule type" value="Genomic_DNA"/>
</dbReference>
<organism evidence="3 4">
    <name type="scientific">Anaerotruncus massiliensis</name>
    <name type="common">ex Liu et al. 2021</name>
    <dbReference type="NCBI Taxonomy" id="2321404"/>
    <lineage>
        <taxon>Bacteria</taxon>
        <taxon>Bacillati</taxon>
        <taxon>Bacillota</taxon>
        <taxon>Clostridia</taxon>
        <taxon>Eubacteriales</taxon>
        <taxon>Oscillospiraceae</taxon>
        <taxon>Anaerotruncus</taxon>
    </lineage>
</organism>
<keyword evidence="1" id="KW-0812">Transmembrane</keyword>
<feature type="transmembrane region" description="Helical" evidence="1">
    <location>
        <begin position="65"/>
        <end position="86"/>
    </location>
</feature>
<sequence>MTELHDDLLEKAFGEARERMLARLPDDAKLDHVFSGEFEERMRRMIQAEKRSPWQRRMTAFARRAAVIVVAAVVGFSACVLSVDAWKQGLFKMVEEKFPEYSSITYEPVDGAAGVAEFTLAEYQPAYLPDGFRLTEQMLADSINWSTYTNAEGDMISFQQSILGSGTMAINTEGSQLEEFDLGGETAYKMDNRGSQFVLWNDNQYSYMVLTNDMTLDEAVRIAASIRLYPPDAPHPPHLPVDQGLLPDPYTPEEAAENGDVVISGGGIENVQALEALLNAQQASPAQWTQLIIRVTDFDRGGPIIRDLYFDGFRVHCDEDNTRTEGQEKNTYSGYTYAKLVRETQDGVTVVYGIDDYTGDRVELIRYDETK</sequence>
<evidence type="ECO:0000313" key="3">
    <source>
        <dbReference type="EMBL" id="RLL11412.1"/>
    </source>
</evidence>
<dbReference type="RefSeq" id="WP_121586780.1">
    <property type="nucleotide sequence ID" value="NZ_RCHT01000009.1"/>
</dbReference>